<reference evidence="1 2" key="1">
    <citation type="journal article" date="2014" name="Am. J. Bot.">
        <title>Genome assembly and annotation for red clover (Trifolium pratense; Fabaceae).</title>
        <authorList>
            <person name="Istvanek J."/>
            <person name="Jaros M."/>
            <person name="Krenek A."/>
            <person name="Repkova J."/>
        </authorList>
    </citation>
    <scope>NUCLEOTIDE SEQUENCE [LARGE SCALE GENOMIC DNA]</scope>
    <source>
        <strain evidence="2">cv. Tatra</strain>
        <tissue evidence="1">Young leaves</tissue>
    </source>
</reference>
<dbReference type="EMBL" id="ASHM01061307">
    <property type="protein sequence ID" value="PNX89926.1"/>
    <property type="molecule type" value="Genomic_DNA"/>
</dbReference>
<sequence length="134" mass="14867">GVVDVVCDWLSTVQDSLTAFKSANYEPKLVDLGQVDVFFGGLEAEECPSKNGIRCGPLLDGAGQGAHHEKMDNIRPVCGLLFRLVRENILMMSDVSRHQNILIVDVKKNYTFHAFVIAQESENAYLKRENSGQV</sequence>
<comment type="caution">
    <text evidence="1">The sequence shown here is derived from an EMBL/GenBank/DDBJ whole genome shotgun (WGS) entry which is preliminary data.</text>
</comment>
<evidence type="ECO:0000313" key="2">
    <source>
        <dbReference type="Proteomes" id="UP000236291"/>
    </source>
</evidence>
<feature type="non-terminal residue" evidence="1">
    <location>
        <position position="1"/>
    </location>
</feature>
<accession>A0A2K3MGK8</accession>
<dbReference type="AlphaFoldDB" id="A0A2K3MGK8"/>
<protein>
    <submittedName>
        <fullName evidence="1">Uncharacterized protein</fullName>
    </submittedName>
</protein>
<name>A0A2K3MGK8_TRIPR</name>
<organism evidence="1 2">
    <name type="scientific">Trifolium pratense</name>
    <name type="common">Red clover</name>
    <dbReference type="NCBI Taxonomy" id="57577"/>
    <lineage>
        <taxon>Eukaryota</taxon>
        <taxon>Viridiplantae</taxon>
        <taxon>Streptophyta</taxon>
        <taxon>Embryophyta</taxon>
        <taxon>Tracheophyta</taxon>
        <taxon>Spermatophyta</taxon>
        <taxon>Magnoliopsida</taxon>
        <taxon>eudicotyledons</taxon>
        <taxon>Gunneridae</taxon>
        <taxon>Pentapetalae</taxon>
        <taxon>rosids</taxon>
        <taxon>fabids</taxon>
        <taxon>Fabales</taxon>
        <taxon>Fabaceae</taxon>
        <taxon>Papilionoideae</taxon>
        <taxon>50 kb inversion clade</taxon>
        <taxon>NPAAA clade</taxon>
        <taxon>Hologalegina</taxon>
        <taxon>IRL clade</taxon>
        <taxon>Trifolieae</taxon>
        <taxon>Trifolium</taxon>
    </lineage>
</organism>
<reference evidence="1 2" key="2">
    <citation type="journal article" date="2017" name="Front. Plant Sci.">
        <title>Gene Classification and Mining of Molecular Markers Useful in Red Clover (Trifolium pratense) Breeding.</title>
        <authorList>
            <person name="Istvanek J."/>
            <person name="Dluhosova J."/>
            <person name="Dluhos P."/>
            <person name="Patkova L."/>
            <person name="Nedelnik J."/>
            <person name="Repkova J."/>
        </authorList>
    </citation>
    <scope>NUCLEOTIDE SEQUENCE [LARGE SCALE GENOMIC DNA]</scope>
    <source>
        <strain evidence="2">cv. Tatra</strain>
        <tissue evidence="1">Young leaves</tissue>
    </source>
</reference>
<gene>
    <name evidence="1" type="ORF">L195_g046049</name>
</gene>
<dbReference type="Proteomes" id="UP000236291">
    <property type="component" value="Unassembled WGS sequence"/>
</dbReference>
<evidence type="ECO:0000313" key="1">
    <source>
        <dbReference type="EMBL" id="PNX89926.1"/>
    </source>
</evidence>
<proteinExistence type="predicted"/>